<evidence type="ECO:0000256" key="3">
    <source>
        <dbReference type="ARBA" id="ARBA00022694"/>
    </source>
</evidence>
<keyword evidence="3" id="KW-0819">tRNA processing</keyword>
<dbReference type="GO" id="GO:0000166">
    <property type="term" value="F:nucleotide binding"/>
    <property type="evidence" value="ECO:0007669"/>
    <property type="project" value="UniProtKB-KW"/>
</dbReference>
<evidence type="ECO:0000256" key="6">
    <source>
        <dbReference type="ARBA" id="ARBA00022741"/>
    </source>
</evidence>
<evidence type="ECO:0000313" key="11">
    <source>
        <dbReference type="EMBL" id="RFB03974.1"/>
    </source>
</evidence>
<dbReference type="InterPro" id="IPR032828">
    <property type="entry name" value="PolyA_RNA-bd"/>
</dbReference>
<dbReference type="GO" id="GO:0008033">
    <property type="term" value="P:tRNA processing"/>
    <property type="evidence" value="ECO:0007669"/>
    <property type="project" value="UniProtKB-KW"/>
</dbReference>
<dbReference type="Pfam" id="PF12627">
    <property type="entry name" value="PolyA_pol_RNAbd"/>
    <property type="match status" value="1"/>
</dbReference>
<evidence type="ECO:0000259" key="9">
    <source>
        <dbReference type="Pfam" id="PF01743"/>
    </source>
</evidence>
<dbReference type="EMBL" id="QUQO01000001">
    <property type="protein sequence ID" value="RFB03974.1"/>
    <property type="molecule type" value="Genomic_DNA"/>
</dbReference>
<name>A0A371REU9_9PROT</name>
<keyword evidence="6" id="KW-0547">Nucleotide-binding</keyword>
<dbReference type="Gene3D" id="1.10.3090.10">
    <property type="entry name" value="cca-adding enzyme, domain 2"/>
    <property type="match status" value="1"/>
</dbReference>
<dbReference type="InterPro" id="IPR002646">
    <property type="entry name" value="PolA_pol_head_dom"/>
</dbReference>
<keyword evidence="7" id="KW-0460">Magnesium</keyword>
<dbReference type="PANTHER" id="PTHR46173">
    <property type="entry name" value="CCA TRNA NUCLEOTIDYLTRANSFERASE 1, MITOCHONDRIAL"/>
    <property type="match status" value="1"/>
</dbReference>
<proteinExistence type="inferred from homology"/>
<dbReference type="InterPro" id="IPR043519">
    <property type="entry name" value="NT_sf"/>
</dbReference>
<dbReference type="SUPFAM" id="SSF81301">
    <property type="entry name" value="Nucleotidyltransferase"/>
    <property type="match status" value="1"/>
</dbReference>
<accession>A0A371REU9</accession>
<evidence type="ECO:0000256" key="5">
    <source>
        <dbReference type="ARBA" id="ARBA00022723"/>
    </source>
</evidence>
<evidence type="ECO:0000256" key="8">
    <source>
        <dbReference type="RuleBase" id="RU003953"/>
    </source>
</evidence>
<evidence type="ECO:0000256" key="2">
    <source>
        <dbReference type="ARBA" id="ARBA00022679"/>
    </source>
</evidence>
<comment type="caution">
    <text evidence="11">The sequence shown here is derived from an EMBL/GenBank/DDBJ whole genome shotgun (WGS) entry which is preliminary data.</text>
</comment>
<organism evidence="11 12">
    <name type="scientific">Parvularcula marina</name>
    <dbReference type="NCBI Taxonomy" id="2292771"/>
    <lineage>
        <taxon>Bacteria</taxon>
        <taxon>Pseudomonadati</taxon>
        <taxon>Pseudomonadota</taxon>
        <taxon>Alphaproteobacteria</taxon>
        <taxon>Parvularculales</taxon>
        <taxon>Parvularculaceae</taxon>
        <taxon>Parvularcula</taxon>
    </lineage>
</organism>
<dbReference type="InParanoid" id="A0A371REU9"/>
<dbReference type="Proteomes" id="UP000264589">
    <property type="component" value="Unassembled WGS sequence"/>
</dbReference>
<keyword evidence="5" id="KW-0479">Metal-binding</keyword>
<gene>
    <name evidence="11" type="ORF">DX908_00940</name>
</gene>
<comment type="similarity">
    <text evidence="8">Belongs to the tRNA nucleotidyltransferase/poly(A) polymerase family.</text>
</comment>
<keyword evidence="12" id="KW-1185">Reference proteome</keyword>
<feature type="domain" description="tRNA nucleotidyltransferase/poly(A) polymerase RNA and SrmB- binding" evidence="10">
    <location>
        <begin position="176"/>
        <end position="231"/>
    </location>
</feature>
<keyword evidence="4" id="KW-0548">Nucleotidyltransferase</keyword>
<comment type="cofactor">
    <cofactor evidence="1">
        <name>Mg(2+)</name>
        <dbReference type="ChEBI" id="CHEBI:18420"/>
    </cofactor>
</comment>
<feature type="domain" description="Poly A polymerase head" evidence="9">
    <location>
        <begin position="21"/>
        <end position="146"/>
    </location>
</feature>
<evidence type="ECO:0000259" key="10">
    <source>
        <dbReference type="Pfam" id="PF12627"/>
    </source>
</evidence>
<dbReference type="Gene3D" id="3.30.460.10">
    <property type="entry name" value="Beta Polymerase, domain 2"/>
    <property type="match status" value="1"/>
</dbReference>
<keyword evidence="2 8" id="KW-0808">Transferase</keyword>
<evidence type="ECO:0000256" key="4">
    <source>
        <dbReference type="ARBA" id="ARBA00022695"/>
    </source>
</evidence>
<dbReference type="InterPro" id="IPR050264">
    <property type="entry name" value="Bact_CCA-adding_enz_type3_sf"/>
</dbReference>
<evidence type="ECO:0000256" key="7">
    <source>
        <dbReference type="ARBA" id="ARBA00022842"/>
    </source>
</evidence>
<keyword evidence="8" id="KW-0694">RNA-binding</keyword>
<evidence type="ECO:0000313" key="12">
    <source>
        <dbReference type="Proteomes" id="UP000264589"/>
    </source>
</evidence>
<dbReference type="Pfam" id="PF01743">
    <property type="entry name" value="PolyA_pol"/>
    <property type="match status" value="1"/>
</dbReference>
<dbReference type="GO" id="GO:0046872">
    <property type="term" value="F:metal ion binding"/>
    <property type="evidence" value="ECO:0007669"/>
    <property type="project" value="UniProtKB-KW"/>
</dbReference>
<sequence>MKEAAPSRIMYHLNRTGTSRYVGGCVRDSLLGFPPGHQGRTDIDIATTLLPEDVMEVLSEADIRHIPTGIEHGTITAVIDRIPYEITTLRADVATDGRRAVVAFTEDWEEDAGRRDFTINALYLSKDGTIHDYHGGQDDLTEGRVRFIGDAEARIREDYLRILRFLRFSTRFARDLDEDGWAACVKLKDGIDHLSRERIWNEISRLFHAKRSPLALRKAAKASVLSHICPSRADPEIYDRLHEAIGHPMSSAEGLASLWPEAARETFQTAFKPANATLDEVDILRRTVKDVIEEIPPQFLLYRHGREMSEKGCHLAGAMQARPVDKDYFHEVMTLPVPHFPLKGADFVAHGVPKGPKVGAAQQYFEKAWIAAGFPDDQETIDHLMAAAARSV</sequence>
<dbReference type="GO" id="GO:0016779">
    <property type="term" value="F:nucleotidyltransferase activity"/>
    <property type="evidence" value="ECO:0007669"/>
    <property type="project" value="UniProtKB-KW"/>
</dbReference>
<dbReference type="CDD" id="cd05398">
    <property type="entry name" value="NT_ClassII-CCAase"/>
    <property type="match status" value="1"/>
</dbReference>
<evidence type="ECO:0000256" key="1">
    <source>
        <dbReference type="ARBA" id="ARBA00001946"/>
    </source>
</evidence>
<reference evidence="11 12" key="1">
    <citation type="submission" date="2018-08" db="EMBL/GenBank/DDBJ databases">
        <title>Parvularcula sp. SM1705, isolated from surface water of the South Sea China.</title>
        <authorList>
            <person name="Sun L."/>
        </authorList>
    </citation>
    <scope>NUCLEOTIDE SEQUENCE [LARGE SCALE GENOMIC DNA]</scope>
    <source>
        <strain evidence="11 12">SM1705</strain>
    </source>
</reference>
<dbReference type="PANTHER" id="PTHR46173:SF1">
    <property type="entry name" value="CCA TRNA NUCLEOTIDYLTRANSFERASE 1, MITOCHONDRIAL"/>
    <property type="match status" value="1"/>
</dbReference>
<dbReference type="GO" id="GO:0000049">
    <property type="term" value="F:tRNA binding"/>
    <property type="evidence" value="ECO:0007669"/>
    <property type="project" value="TreeGrafter"/>
</dbReference>
<protein>
    <submittedName>
        <fullName evidence="11">CCA tRNA nucleotidyltransferase</fullName>
    </submittedName>
</protein>
<dbReference type="AlphaFoldDB" id="A0A371REU9"/>
<dbReference type="SUPFAM" id="SSF81891">
    <property type="entry name" value="Poly A polymerase C-terminal region-like"/>
    <property type="match status" value="1"/>
</dbReference>